<proteinExistence type="predicted"/>
<evidence type="ECO:0000256" key="1">
    <source>
        <dbReference type="SAM" id="MobiDB-lite"/>
    </source>
</evidence>
<keyword evidence="3" id="KW-1185">Reference proteome</keyword>
<dbReference type="Proteomes" id="UP001500879">
    <property type="component" value="Unassembled WGS sequence"/>
</dbReference>
<reference evidence="3" key="1">
    <citation type="journal article" date="2019" name="Int. J. Syst. Evol. Microbiol.">
        <title>The Global Catalogue of Microorganisms (GCM) 10K type strain sequencing project: providing services to taxonomists for standard genome sequencing and annotation.</title>
        <authorList>
            <consortium name="The Broad Institute Genomics Platform"/>
            <consortium name="The Broad Institute Genome Sequencing Center for Infectious Disease"/>
            <person name="Wu L."/>
            <person name="Ma J."/>
        </authorList>
    </citation>
    <scope>NUCLEOTIDE SEQUENCE [LARGE SCALE GENOMIC DNA]</scope>
    <source>
        <strain evidence="3">JCM 4788</strain>
    </source>
</reference>
<gene>
    <name evidence="2" type="ORF">GCM10010357_59690</name>
</gene>
<name>A0ABP3IWI0_9ACTN</name>
<feature type="region of interest" description="Disordered" evidence="1">
    <location>
        <begin position="1"/>
        <end position="49"/>
    </location>
</feature>
<organism evidence="2 3">
    <name type="scientific">Streptomyces luteireticuli</name>
    <dbReference type="NCBI Taxonomy" id="173858"/>
    <lineage>
        <taxon>Bacteria</taxon>
        <taxon>Bacillati</taxon>
        <taxon>Actinomycetota</taxon>
        <taxon>Actinomycetes</taxon>
        <taxon>Kitasatosporales</taxon>
        <taxon>Streptomycetaceae</taxon>
        <taxon>Streptomyces</taxon>
    </lineage>
</organism>
<dbReference type="EMBL" id="BAAABX010000063">
    <property type="protein sequence ID" value="GAA0430074.1"/>
    <property type="molecule type" value="Genomic_DNA"/>
</dbReference>
<sequence length="263" mass="29122">MGAAAQDGGSALGGGPRGAGGRDGAGPAGGQLMRWRSGSRPAHAADKLTQRRKELSDLIRRADRAHVTFGFQMDEVLEARRLFEEVLDAPGMPRKAAREPLNGMSAVQDHHHAATAEYGQMRAPWDEAGLAEADLDTVTAAIKQFKRYLKDNASALKGLDGLLRSIRETQPTMQDLRSRIAPVRERALASFTAAEQELAWVNPMDPRRQALAARLHVIGERLGKLEAGHVDLNRIRHIPDQYRDVDSKVMHLRDEIRVLRPWR</sequence>
<feature type="compositionally biased region" description="Gly residues" evidence="1">
    <location>
        <begin position="10"/>
        <end position="29"/>
    </location>
</feature>
<accession>A0ABP3IWI0</accession>
<evidence type="ECO:0000313" key="3">
    <source>
        <dbReference type="Proteomes" id="UP001500879"/>
    </source>
</evidence>
<comment type="caution">
    <text evidence="2">The sequence shown here is derived from an EMBL/GenBank/DDBJ whole genome shotgun (WGS) entry which is preliminary data.</text>
</comment>
<protein>
    <submittedName>
        <fullName evidence="2">Uncharacterized protein</fullName>
    </submittedName>
</protein>
<evidence type="ECO:0000313" key="2">
    <source>
        <dbReference type="EMBL" id="GAA0430074.1"/>
    </source>
</evidence>